<dbReference type="RefSeq" id="WP_155038450.1">
    <property type="nucleotide sequence ID" value="NZ_JBHGCD010000001.1"/>
</dbReference>
<dbReference type="EMBL" id="WMIG01000001">
    <property type="protein sequence ID" value="MTH58584.1"/>
    <property type="molecule type" value="Genomic_DNA"/>
</dbReference>
<sequence>MHLELRHLRSLRAIHEQGGLARAAEMLNLTQSALSHQIKALEEQAGVELFLRKTKPLRLSAAGMRLLRTAEQVLPLIESAEAEFRAVELGRAGRLHVAMECHHCFDWLLPVLDQFRRAWPEVDLDIRSSLALKALPALVRGQVDLVISSDPEDMPGIAYQPLFDYAPTMVVPAAHPLVAKGFAEPQDFATETLITYPMDRARLDVYSQFLDPAGVEPAHHRQVEQTAVALMLIASGRGVAVMPDWVLRAHAGNPELALLPLGPQGMLRRLYAAVREDDLAQPYMAHVLRLARTEPVRMMRALSQGRTNWSPPAGV</sequence>
<keyword evidence="8" id="KW-0804">Transcription</keyword>
<feature type="domain" description="HTH lysR-type" evidence="10">
    <location>
        <begin position="3"/>
        <end position="60"/>
    </location>
</feature>
<keyword evidence="9" id="KW-0486">Methionine biosynthesis</keyword>
<comment type="similarity">
    <text evidence="2">Belongs to the LysR transcriptional regulatory family.</text>
</comment>
<dbReference type="Pfam" id="PF00126">
    <property type="entry name" value="HTH_1"/>
    <property type="match status" value="1"/>
</dbReference>
<evidence type="ECO:0000259" key="10">
    <source>
        <dbReference type="PROSITE" id="PS50931"/>
    </source>
</evidence>
<gene>
    <name evidence="11" type="ORF">GL300_05105</name>
</gene>
<dbReference type="Gene3D" id="3.40.190.10">
    <property type="entry name" value="Periplasmic binding protein-like II"/>
    <property type="match status" value="2"/>
</dbReference>
<dbReference type="GO" id="GO:0003677">
    <property type="term" value="F:DNA binding"/>
    <property type="evidence" value="ECO:0007669"/>
    <property type="project" value="UniProtKB-KW"/>
</dbReference>
<evidence type="ECO:0000256" key="2">
    <source>
        <dbReference type="ARBA" id="ARBA00009437"/>
    </source>
</evidence>
<keyword evidence="6" id="KW-0805">Transcription regulation</keyword>
<dbReference type="PANTHER" id="PTHR30419">
    <property type="entry name" value="HTH-TYPE TRANSCRIPTIONAL REGULATOR YBHD"/>
    <property type="match status" value="1"/>
</dbReference>
<evidence type="ECO:0000256" key="8">
    <source>
        <dbReference type="ARBA" id="ARBA00023163"/>
    </source>
</evidence>
<dbReference type="OrthoDB" id="155872at2"/>
<evidence type="ECO:0000256" key="5">
    <source>
        <dbReference type="ARBA" id="ARBA00022605"/>
    </source>
</evidence>
<comment type="caution">
    <text evidence="11">The sequence shown here is derived from an EMBL/GenBank/DDBJ whole genome shotgun (WGS) entry which is preliminary data.</text>
</comment>
<dbReference type="PRINTS" id="PR00039">
    <property type="entry name" value="HTHLYSR"/>
</dbReference>
<dbReference type="InterPro" id="IPR036388">
    <property type="entry name" value="WH-like_DNA-bd_sf"/>
</dbReference>
<keyword evidence="12" id="KW-1185">Reference proteome</keyword>
<dbReference type="InterPro" id="IPR036390">
    <property type="entry name" value="WH_DNA-bd_sf"/>
</dbReference>
<dbReference type="GO" id="GO:0003700">
    <property type="term" value="F:DNA-binding transcription factor activity"/>
    <property type="evidence" value="ECO:0007669"/>
    <property type="project" value="InterPro"/>
</dbReference>
<dbReference type="GO" id="GO:0005829">
    <property type="term" value="C:cytosol"/>
    <property type="evidence" value="ECO:0007669"/>
    <property type="project" value="TreeGrafter"/>
</dbReference>
<evidence type="ECO:0000256" key="9">
    <source>
        <dbReference type="ARBA" id="ARBA00023167"/>
    </source>
</evidence>
<reference evidence="11 12" key="1">
    <citation type="submission" date="2019-11" db="EMBL/GenBank/DDBJ databases">
        <authorList>
            <person name="Dong K."/>
        </authorList>
    </citation>
    <scope>NUCLEOTIDE SEQUENCE [LARGE SCALE GENOMIC DNA]</scope>
    <source>
        <strain evidence="11 12">NBRC 112902</strain>
    </source>
</reference>
<keyword evidence="5" id="KW-0028">Amino-acid biosynthesis</keyword>
<evidence type="ECO:0000256" key="3">
    <source>
        <dbReference type="ARBA" id="ARBA00019365"/>
    </source>
</evidence>
<dbReference type="FunFam" id="1.10.10.10:FF:000001">
    <property type="entry name" value="LysR family transcriptional regulator"/>
    <property type="match status" value="1"/>
</dbReference>
<name>A0A844HJH5_9RHOB</name>
<dbReference type="GO" id="GO:0009086">
    <property type="term" value="P:methionine biosynthetic process"/>
    <property type="evidence" value="ECO:0007669"/>
    <property type="project" value="UniProtKB-KW"/>
</dbReference>
<dbReference type="Gene3D" id="1.10.10.10">
    <property type="entry name" value="Winged helix-like DNA-binding domain superfamily/Winged helix DNA-binding domain"/>
    <property type="match status" value="1"/>
</dbReference>
<evidence type="ECO:0000313" key="12">
    <source>
        <dbReference type="Proteomes" id="UP000449846"/>
    </source>
</evidence>
<evidence type="ECO:0000256" key="1">
    <source>
        <dbReference type="ARBA" id="ARBA00004496"/>
    </source>
</evidence>
<evidence type="ECO:0000256" key="6">
    <source>
        <dbReference type="ARBA" id="ARBA00023015"/>
    </source>
</evidence>
<evidence type="ECO:0000256" key="7">
    <source>
        <dbReference type="ARBA" id="ARBA00023125"/>
    </source>
</evidence>
<dbReference type="Proteomes" id="UP000449846">
    <property type="component" value="Unassembled WGS sequence"/>
</dbReference>
<proteinExistence type="inferred from homology"/>
<dbReference type="Pfam" id="PF03466">
    <property type="entry name" value="LysR_substrate"/>
    <property type="match status" value="1"/>
</dbReference>
<protein>
    <recommendedName>
        <fullName evidence="3">HTH-type transcriptional regulator MetR</fullName>
    </recommendedName>
</protein>
<dbReference type="InterPro" id="IPR037406">
    <property type="entry name" value="MetR_PBP2"/>
</dbReference>
<dbReference type="InterPro" id="IPR050950">
    <property type="entry name" value="HTH-type_LysR_regulators"/>
</dbReference>
<dbReference type="SUPFAM" id="SSF46785">
    <property type="entry name" value="Winged helix' DNA-binding domain"/>
    <property type="match status" value="1"/>
</dbReference>
<evidence type="ECO:0000313" key="11">
    <source>
        <dbReference type="EMBL" id="MTH58584.1"/>
    </source>
</evidence>
<dbReference type="AlphaFoldDB" id="A0A844HJH5"/>
<accession>A0A844HJH5</accession>
<dbReference type="SUPFAM" id="SSF53850">
    <property type="entry name" value="Periplasmic binding protein-like II"/>
    <property type="match status" value="1"/>
</dbReference>
<keyword evidence="4" id="KW-0963">Cytoplasm</keyword>
<keyword evidence="7" id="KW-0238">DNA-binding</keyword>
<organism evidence="11 12">
    <name type="scientific">Paracoccus litorisediminis</name>
    <dbReference type="NCBI Taxonomy" id="2006130"/>
    <lineage>
        <taxon>Bacteria</taxon>
        <taxon>Pseudomonadati</taxon>
        <taxon>Pseudomonadota</taxon>
        <taxon>Alphaproteobacteria</taxon>
        <taxon>Rhodobacterales</taxon>
        <taxon>Paracoccaceae</taxon>
        <taxon>Paracoccus</taxon>
    </lineage>
</organism>
<dbReference type="InterPro" id="IPR005119">
    <property type="entry name" value="LysR_subst-bd"/>
</dbReference>
<dbReference type="PROSITE" id="PS50931">
    <property type="entry name" value="HTH_LYSR"/>
    <property type="match status" value="1"/>
</dbReference>
<evidence type="ECO:0000256" key="4">
    <source>
        <dbReference type="ARBA" id="ARBA00022490"/>
    </source>
</evidence>
<dbReference type="CDD" id="cd08441">
    <property type="entry name" value="PBP2_MetR"/>
    <property type="match status" value="1"/>
</dbReference>
<dbReference type="InterPro" id="IPR000847">
    <property type="entry name" value="LysR_HTH_N"/>
</dbReference>
<comment type="subcellular location">
    <subcellularLocation>
        <location evidence="1">Cytoplasm</location>
    </subcellularLocation>
</comment>